<sequence length="131" mass="13714">MEPVKMELDSPVDEDHAVAESAHGRNRAAAPHTPPPSTRSTPQRPGAGASSRTEGGGSGRATDSAAPESPGAYPQYGHAEDSDSDLDSDFGAERLGGYPRHGSLPNTADETGKIEHGDFFDSFGHGWHHPS</sequence>
<dbReference type="Proteomes" id="UP001143981">
    <property type="component" value="Unassembled WGS sequence"/>
</dbReference>
<dbReference type="EMBL" id="JANBOI010001356">
    <property type="protein sequence ID" value="KAJ1726818.1"/>
    <property type="molecule type" value="Genomic_DNA"/>
</dbReference>
<dbReference type="AlphaFoldDB" id="A0A9W7Y9T4"/>
<protein>
    <submittedName>
        <fullName evidence="2">Uncharacterized protein</fullName>
    </submittedName>
</protein>
<proteinExistence type="predicted"/>
<dbReference type="OrthoDB" id="5598163at2759"/>
<gene>
    <name evidence="2" type="ORF">LPJ61_004944</name>
</gene>
<comment type="caution">
    <text evidence="2">The sequence shown here is derived from an EMBL/GenBank/DDBJ whole genome shotgun (WGS) entry which is preliminary data.</text>
</comment>
<reference evidence="2" key="1">
    <citation type="submission" date="2022-07" db="EMBL/GenBank/DDBJ databases">
        <title>Phylogenomic reconstructions and comparative analyses of Kickxellomycotina fungi.</title>
        <authorList>
            <person name="Reynolds N.K."/>
            <person name="Stajich J.E."/>
            <person name="Barry K."/>
            <person name="Grigoriev I.V."/>
            <person name="Crous P."/>
            <person name="Smith M.E."/>
        </authorList>
    </citation>
    <scope>NUCLEOTIDE SEQUENCE</scope>
    <source>
        <strain evidence="2">BCRC 34381</strain>
    </source>
</reference>
<feature type="region of interest" description="Disordered" evidence="1">
    <location>
        <begin position="1"/>
        <end position="131"/>
    </location>
</feature>
<feature type="compositionally biased region" description="Basic and acidic residues" evidence="1">
    <location>
        <begin position="110"/>
        <end position="119"/>
    </location>
</feature>
<feature type="compositionally biased region" description="Basic and acidic residues" evidence="1">
    <location>
        <begin position="1"/>
        <end position="18"/>
    </location>
</feature>
<evidence type="ECO:0000313" key="2">
    <source>
        <dbReference type="EMBL" id="KAJ1726818.1"/>
    </source>
</evidence>
<evidence type="ECO:0000256" key="1">
    <source>
        <dbReference type="SAM" id="MobiDB-lite"/>
    </source>
</evidence>
<organism evidence="2 3">
    <name type="scientific">Coemansia biformis</name>
    <dbReference type="NCBI Taxonomy" id="1286918"/>
    <lineage>
        <taxon>Eukaryota</taxon>
        <taxon>Fungi</taxon>
        <taxon>Fungi incertae sedis</taxon>
        <taxon>Zoopagomycota</taxon>
        <taxon>Kickxellomycotina</taxon>
        <taxon>Kickxellomycetes</taxon>
        <taxon>Kickxellales</taxon>
        <taxon>Kickxellaceae</taxon>
        <taxon>Coemansia</taxon>
    </lineage>
</organism>
<accession>A0A9W7Y9T4</accession>
<evidence type="ECO:0000313" key="3">
    <source>
        <dbReference type="Proteomes" id="UP001143981"/>
    </source>
</evidence>
<name>A0A9W7Y9T4_9FUNG</name>
<keyword evidence="3" id="KW-1185">Reference proteome</keyword>